<proteinExistence type="predicted"/>
<dbReference type="EMBL" id="MFJL01000022">
    <property type="protein sequence ID" value="OGG15560.1"/>
    <property type="molecule type" value="Genomic_DNA"/>
</dbReference>
<comment type="cofactor">
    <cofactor evidence="4">
        <name>Mg(2+)</name>
        <dbReference type="ChEBI" id="CHEBI:18420"/>
    </cofactor>
</comment>
<dbReference type="PANTHER" id="PTHR20854:SF4">
    <property type="entry name" value="INOSITOL-1-MONOPHOSPHATASE-RELATED"/>
    <property type="match status" value="1"/>
</dbReference>
<evidence type="ECO:0000256" key="3">
    <source>
        <dbReference type="ARBA" id="ARBA00022842"/>
    </source>
</evidence>
<dbReference type="GO" id="GO:0046872">
    <property type="term" value="F:metal ion binding"/>
    <property type="evidence" value="ECO:0007669"/>
    <property type="project" value="UniProtKB-KW"/>
</dbReference>
<feature type="binding site" evidence="4">
    <location>
        <position position="233"/>
    </location>
    <ligand>
        <name>Mg(2+)</name>
        <dbReference type="ChEBI" id="CHEBI:18420"/>
        <label>1</label>
        <note>catalytic</note>
    </ligand>
</feature>
<dbReference type="GO" id="GO:0008934">
    <property type="term" value="F:inositol monophosphate 1-phosphatase activity"/>
    <property type="evidence" value="ECO:0007669"/>
    <property type="project" value="TreeGrafter"/>
</dbReference>
<dbReference type="Pfam" id="PF00459">
    <property type="entry name" value="Inositol_P"/>
    <property type="match status" value="1"/>
</dbReference>
<sequence length="279" mass="31334">MLYSAYCILYTKFMDFPLNLAECENFLSCILPKAGEIAKRYFKNPDLHFKNKSEHEIVTDADIAINDYLCAGLTLEYPDFPIFSEESNRMETEKYRESDAFWVIDPIDGTNNFARGMDLFAISIALCQKDRTLQGSVYSPVRNEWYQAREDIKGAFRNGEEIHAGSKNTLQNIKVAVDFGYSHDARKEASSFIQKMIKHTNSIYSLGCATLAQCQIAEGSADIYRSVGLKPWDQAAAAFIAQKAGAKVLNGQGGEWNIFSESILLGKEGIIKKVKKELA</sequence>
<comment type="caution">
    <text evidence="5">The sequence shown here is derived from an EMBL/GenBank/DDBJ whole genome shotgun (WGS) entry which is preliminary data.</text>
</comment>
<dbReference type="InterPro" id="IPR000760">
    <property type="entry name" value="Inositol_monophosphatase-like"/>
</dbReference>
<evidence type="ECO:0000256" key="1">
    <source>
        <dbReference type="ARBA" id="ARBA00022723"/>
    </source>
</evidence>
<dbReference type="GO" id="GO:0006020">
    <property type="term" value="P:inositol metabolic process"/>
    <property type="evidence" value="ECO:0007669"/>
    <property type="project" value="TreeGrafter"/>
</dbReference>
<evidence type="ECO:0000256" key="2">
    <source>
        <dbReference type="ARBA" id="ARBA00022801"/>
    </source>
</evidence>
<protein>
    <recommendedName>
        <fullName evidence="7">Inositol-phosphate phosphatase</fullName>
    </recommendedName>
</protein>
<dbReference type="InterPro" id="IPR020550">
    <property type="entry name" value="Inositol_monophosphatase_CS"/>
</dbReference>
<dbReference type="PROSITE" id="PS00630">
    <property type="entry name" value="IMP_2"/>
    <property type="match status" value="1"/>
</dbReference>
<accession>A0A1F5ZSW2</accession>
<dbReference type="InterPro" id="IPR020583">
    <property type="entry name" value="Inositol_monoP_metal-BS"/>
</dbReference>
<keyword evidence="3 4" id="KW-0460">Magnesium</keyword>
<dbReference type="PROSITE" id="PS00629">
    <property type="entry name" value="IMP_1"/>
    <property type="match status" value="1"/>
</dbReference>
<dbReference type="SUPFAM" id="SSF56655">
    <property type="entry name" value="Carbohydrate phosphatase"/>
    <property type="match status" value="1"/>
</dbReference>
<dbReference type="GO" id="GO:0007165">
    <property type="term" value="P:signal transduction"/>
    <property type="evidence" value="ECO:0007669"/>
    <property type="project" value="TreeGrafter"/>
</dbReference>
<dbReference type="Gene3D" id="3.30.540.10">
    <property type="entry name" value="Fructose-1,6-Bisphosphatase, subunit A, domain 1"/>
    <property type="match status" value="1"/>
</dbReference>
<feature type="binding site" evidence="4">
    <location>
        <position position="105"/>
    </location>
    <ligand>
        <name>Mg(2+)</name>
        <dbReference type="ChEBI" id="CHEBI:18420"/>
        <label>1</label>
        <note>catalytic</note>
    </ligand>
</feature>
<feature type="binding site" evidence="4">
    <location>
        <position position="108"/>
    </location>
    <ligand>
        <name>Mg(2+)</name>
        <dbReference type="ChEBI" id="CHEBI:18420"/>
        <label>1</label>
        <note>catalytic</note>
    </ligand>
</feature>
<dbReference type="Proteomes" id="UP000176923">
    <property type="component" value="Unassembled WGS sequence"/>
</dbReference>
<dbReference type="GO" id="GO:0046854">
    <property type="term" value="P:phosphatidylinositol phosphate biosynthetic process"/>
    <property type="evidence" value="ECO:0007669"/>
    <property type="project" value="InterPro"/>
</dbReference>
<reference evidence="5 6" key="1">
    <citation type="journal article" date="2016" name="Nat. Commun.">
        <title>Thousands of microbial genomes shed light on interconnected biogeochemical processes in an aquifer system.</title>
        <authorList>
            <person name="Anantharaman K."/>
            <person name="Brown C.T."/>
            <person name="Hug L.A."/>
            <person name="Sharon I."/>
            <person name="Castelle C.J."/>
            <person name="Probst A.J."/>
            <person name="Thomas B.C."/>
            <person name="Singh A."/>
            <person name="Wilkins M.J."/>
            <person name="Karaoz U."/>
            <person name="Brodie E.L."/>
            <person name="Williams K.H."/>
            <person name="Hubbard S.S."/>
            <person name="Banfield J.F."/>
        </authorList>
    </citation>
    <scope>NUCLEOTIDE SEQUENCE [LARGE SCALE GENOMIC DNA]</scope>
</reference>
<feature type="binding site" evidence="4">
    <location>
        <position position="85"/>
    </location>
    <ligand>
        <name>Mg(2+)</name>
        <dbReference type="ChEBI" id="CHEBI:18420"/>
        <label>1</label>
        <note>catalytic</note>
    </ligand>
</feature>
<dbReference type="STRING" id="1798382.A3D77_02585"/>
<feature type="binding site" evidence="4">
    <location>
        <position position="107"/>
    </location>
    <ligand>
        <name>Mg(2+)</name>
        <dbReference type="ChEBI" id="CHEBI:18420"/>
        <label>1</label>
        <note>catalytic</note>
    </ligand>
</feature>
<name>A0A1F5ZSW2_9BACT</name>
<evidence type="ECO:0000313" key="5">
    <source>
        <dbReference type="EMBL" id="OGG15560.1"/>
    </source>
</evidence>
<evidence type="ECO:0008006" key="7">
    <source>
        <dbReference type="Google" id="ProtNLM"/>
    </source>
</evidence>
<evidence type="ECO:0000313" key="6">
    <source>
        <dbReference type="Proteomes" id="UP000176923"/>
    </source>
</evidence>
<organism evidence="5 6">
    <name type="scientific">Candidatus Gottesmanbacteria bacterium RIFCSPHIGHO2_02_FULL_39_11</name>
    <dbReference type="NCBI Taxonomy" id="1798382"/>
    <lineage>
        <taxon>Bacteria</taxon>
        <taxon>Candidatus Gottesmaniibacteriota</taxon>
    </lineage>
</organism>
<dbReference type="AlphaFoldDB" id="A0A1F5ZSW2"/>
<gene>
    <name evidence="5" type="ORF">A3D77_02585</name>
</gene>
<keyword evidence="1 4" id="KW-0479">Metal-binding</keyword>
<dbReference type="Gene3D" id="3.40.190.80">
    <property type="match status" value="1"/>
</dbReference>
<dbReference type="PRINTS" id="PR00377">
    <property type="entry name" value="IMPHPHTASES"/>
</dbReference>
<dbReference type="PANTHER" id="PTHR20854">
    <property type="entry name" value="INOSITOL MONOPHOSPHATASE"/>
    <property type="match status" value="1"/>
</dbReference>
<keyword evidence="2" id="KW-0378">Hydrolase</keyword>
<evidence type="ECO:0000256" key="4">
    <source>
        <dbReference type="PIRSR" id="PIRSR600760-2"/>
    </source>
</evidence>